<protein>
    <submittedName>
        <fullName evidence="2">ABC transporter permease</fullName>
    </submittedName>
</protein>
<keyword evidence="1" id="KW-1133">Transmembrane helix</keyword>
<accession>A0A7T7AHW7</accession>
<dbReference type="Proteomes" id="UP000596205">
    <property type="component" value="Chromosome 1"/>
</dbReference>
<reference evidence="2 3" key="1">
    <citation type="submission" date="2020-12" db="EMBL/GenBank/DDBJ databases">
        <title>Complete genome sequence of Burkholderia anthina BJQ0011.</title>
        <authorList>
            <person name="Xu Y."/>
        </authorList>
    </citation>
    <scope>NUCLEOTIDE SEQUENCE [LARGE SCALE GENOMIC DNA]</scope>
    <source>
        <strain evidence="2 3">BJQ0011</strain>
    </source>
</reference>
<dbReference type="RefSeq" id="WP_199568608.1">
    <property type="nucleotide sequence ID" value="NZ_CP066769.1"/>
</dbReference>
<dbReference type="InterPro" id="IPR050445">
    <property type="entry name" value="Bact_polysacc_biosynth/exp"/>
</dbReference>
<sequence>MNINSIKKNRLFLGMVVLPMMLAIVYYGFLARNRYVSTSEVVVHKVGSNDDAAASQISGLAVLMGGGALSSSAETLYVREFIVSQDMLDLLQKKLQWSQHYSGHTRDLWYYLSPAASREEVLKYYQKMVRAQYDETTGLLTVSVDAFNPDFAKQTLAVIISESDRFVNDISHRLAREQVSFAEDEVARAHQAFEGKRNALLKFQGTSNMLDARQAAKARNEVITALQADLAKEDTVLRALNASFSEDSPRVRQQKIKIQAIQQQISAEQAKLIAKNSDNETNVAASKYQALEIDAGIAEDAYKGAVASMNTARIEAAKKLRSLVVVVNPNMPEESLFPRRLYSLFTVLVVLLLIYGITRFVIATIKDHQD</sequence>
<dbReference type="AlphaFoldDB" id="A0A7T7AHW7"/>
<dbReference type="PANTHER" id="PTHR32309:SF13">
    <property type="entry name" value="FERRIC ENTEROBACTIN TRANSPORT PROTEIN FEPE"/>
    <property type="match status" value="1"/>
</dbReference>
<dbReference type="GO" id="GO:0005886">
    <property type="term" value="C:plasma membrane"/>
    <property type="evidence" value="ECO:0007669"/>
    <property type="project" value="TreeGrafter"/>
</dbReference>
<gene>
    <name evidence="2" type="ORF">JFN94_03590</name>
</gene>
<dbReference type="EMBL" id="CP066769">
    <property type="protein sequence ID" value="QQK03271.1"/>
    <property type="molecule type" value="Genomic_DNA"/>
</dbReference>
<dbReference type="GO" id="GO:0004713">
    <property type="term" value="F:protein tyrosine kinase activity"/>
    <property type="evidence" value="ECO:0007669"/>
    <property type="project" value="TreeGrafter"/>
</dbReference>
<proteinExistence type="predicted"/>
<name>A0A7T7AHW7_9BURK</name>
<keyword evidence="1" id="KW-0812">Transmembrane</keyword>
<dbReference type="PANTHER" id="PTHR32309">
    <property type="entry name" value="TYROSINE-PROTEIN KINASE"/>
    <property type="match status" value="1"/>
</dbReference>
<keyword evidence="1" id="KW-0472">Membrane</keyword>
<feature type="transmembrane region" description="Helical" evidence="1">
    <location>
        <begin position="341"/>
        <end position="362"/>
    </location>
</feature>
<dbReference type="KEGG" id="bann:JFN94_03590"/>
<feature type="transmembrane region" description="Helical" evidence="1">
    <location>
        <begin position="12"/>
        <end position="30"/>
    </location>
</feature>
<evidence type="ECO:0000256" key="1">
    <source>
        <dbReference type="SAM" id="Phobius"/>
    </source>
</evidence>
<organism evidence="2 3">
    <name type="scientific">Burkholderia anthina</name>
    <dbReference type="NCBI Taxonomy" id="179879"/>
    <lineage>
        <taxon>Bacteria</taxon>
        <taxon>Pseudomonadati</taxon>
        <taxon>Pseudomonadota</taxon>
        <taxon>Betaproteobacteria</taxon>
        <taxon>Burkholderiales</taxon>
        <taxon>Burkholderiaceae</taxon>
        <taxon>Burkholderia</taxon>
        <taxon>Burkholderia cepacia complex</taxon>
    </lineage>
</organism>
<evidence type="ECO:0000313" key="3">
    <source>
        <dbReference type="Proteomes" id="UP000596205"/>
    </source>
</evidence>
<evidence type="ECO:0000313" key="2">
    <source>
        <dbReference type="EMBL" id="QQK03271.1"/>
    </source>
</evidence>